<evidence type="ECO:0000313" key="2">
    <source>
        <dbReference type="EMBL" id="MBL4919375.1"/>
    </source>
</evidence>
<protein>
    <submittedName>
        <fullName evidence="2">VCBS domain-containing protein</fullName>
    </submittedName>
</protein>
<comment type="caution">
    <text evidence="2">The sequence shown here is derived from an EMBL/GenBank/DDBJ whole genome shotgun (WGS) entry which is preliminary data.</text>
</comment>
<keyword evidence="3" id="KW-1185">Reference proteome</keyword>
<accession>A0A8K0VHM6</accession>
<dbReference type="InterPro" id="IPR010221">
    <property type="entry name" value="VCBS_dom"/>
</dbReference>
<evidence type="ECO:0000313" key="3">
    <source>
        <dbReference type="Proteomes" id="UP000648908"/>
    </source>
</evidence>
<feature type="non-terminal residue" evidence="2">
    <location>
        <position position="1"/>
    </location>
</feature>
<evidence type="ECO:0000256" key="1">
    <source>
        <dbReference type="SAM" id="MobiDB-lite"/>
    </source>
</evidence>
<organism evidence="2 3">
    <name type="scientific">Szabonella alba</name>
    <dbReference type="NCBI Taxonomy" id="2804194"/>
    <lineage>
        <taxon>Bacteria</taxon>
        <taxon>Pseudomonadati</taxon>
        <taxon>Pseudomonadota</taxon>
        <taxon>Alphaproteobacteria</taxon>
        <taxon>Rhodobacterales</taxon>
        <taxon>Paracoccaceae</taxon>
        <taxon>Szabonella</taxon>
    </lineage>
</organism>
<proteinExistence type="predicted"/>
<dbReference type="EMBL" id="JAESVN010000020">
    <property type="protein sequence ID" value="MBL4919375.1"/>
    <property type="molecule type" value="Genomic_DNA"/>
</dbReference>
<dbReference type="NCBIfam" id="TIGR01965">
    <property type="entry name" value="VCBS_repeat"/>
    <property type="match status" value="3"/>
</dbReference>
<sequence>AAVQSLAEGASFTERWTVASLDGTASTTITVTVTGTNDDPVIGANSDLTASVTELADGAAGENSFEHGRTGFIHFTDVDLLDTQHEVTVVPQGAGYLGDFTWTDINDVSDRLQWQFTVNDAVLDSLPAGESLEQVYEVTITDPNGGTATTEVTVTIQGRNDRPVPQADQSLTEADMPVSANVVANDSDVDAGETATLQVTQVAGVPVVAGGAAVEVFDGGQLLGTVSLTGRGDLTFTPAAGVIGRVDLPYTVDDGSGTVNATAIGTWTVNVIGVDIVDDTSPGTPGTGDNVLASIDDLGAVEILGQAPVDGTVTGLTVSDGVNPSVVIDPAQIILNPDGSFTVTADLSGLDDGMLTVSMEVSDGTNSITTTDEILKDTVTEVVIDPVLIVEGETPVITGTAEAGATVTLTVNGEEYETVADGNGDWSVTLDAPLDGDGVFITADAEDIWGNTDTNTREVSGLTLFDTDPGDPAHVVVHEAGLAGGTTPGDGRDRVESTLIIAGGASDLDRLVFGGSIVGGAVVGGTTVTAAELAAATIVDPVDILTDHGTISITAYDASLGIISYTYTLNGAITHDAAEGEGGIIRETIQIAVVETDGDIRAGNLVAAVVDDAPLDPVGEAPVGVIENEGPISGNVLSNDSATLGADGGRLHDITFTNRAGLSQTEEIPEGGPVTVETQYGELTISSDGFWTFTPVASANHVQPGNDAQLQDGFTYRTIDGDGDISAASANQPIVVLDTFAELGDPTDQTINESALPSGSAPDAPGQTVTGTLDVIPGADTFRVRFDIAQTAPVGQTAGGEQLEYVVSGGADANILTAYAGPGRTEADRIFVVTITDPTAANAGYSFQLLRPLDHLPDPVTGDTPDIDLGFDVIVTDSDGDSDAAMFNVTVVDDPQSDTLAFTITEDGSQNFNTSADASGDNTVIRDEAGTAITGMPVAGGTSYALPNGVAVVHPDGSVTYTPAPNFSGTEVFEFATTENGVTSVTTVTMTVDPVADAPVVTADAAAINTLEDTAVALGLNAPVIADDGTGAGNNTQSERLGTITLSGLPEGAVLQSGGITHTVLAGGTVTIVLSDMDTITGATGTLTMTSAEFEALTVLPPPHRHENFTVTMSVTSFEVDGSGTPVGLGATATTDVDVNVLAVTDEVALTFVGGTIEETFTINEDSTLDVTAQLLAAFDDIDGSELRSFTVINGSGGLIVVNGVTVPLGGEFEIPAPLLSNGTAGIPPIAIGALSNFSGDLNGITVRLNAQDRDGDSPSATPATETDSVTLNLRVNPVAGDVVAGNVTTTEDTAVAFLQDLRVTDTSIGAGGTEVITQVAFEVPAGWSMSSPPNNGTWTVDLIGDLYTIDFNGGTRAEREAVLDGFTITPPNHSSADVTISLSVTTEDSATVNGAPEVSTEVTTLPVTITVTPVAELVGGDSDGNATPDLTMTLGHIYSSGITGEEDEWFALNADGFDLSAGWTNEDTDEATFALLTPVLVEGDSATTSAIGSRFSWIDPVDGPQEVVFNGTPVEIPVAALGSVQFMAPEDASGEFRIGVQTRTVDPDADDPATTVTADSGQAWLDGIVILPVADDVTLNIRARASGPEDTEIPLAIRPSSSDLSETFNVTIADIPVDAVLRYDGNILDTSSGSVTILDFDQTLPLTIQPPLHSNVDFPLTITAESIDRLTGYPDAIPATSDPLTIVVEVIGVADPAIISLPSAVPEYIEADLDNGTPVLLSDLFTANRVDLDGSETLTMRVTGLPDGYALNQGTLVSNSSITGEDRIWVLNAAQLATAGIIAPVNANGEVVFSVTPVTTENDGNSRTGAPVDVRFTIAPSPEAEVTTSALMVEDEWRPLAIAIQHVNGDTDEVLEAIRIPVDLGAVSFTLSMNDGGSRLDLQDAGLTTVTEGGVEYYLIPGDRIAELEALPDPHLDGDLGGFDFQYQIRDPSNTPGTVDDGLLWKDGSFTLDALAVTDAPSLALVGFTGDFEPAGPNGILLNAPGRIGVDLNLSTPDADGSEKLVRILVENVPDGVTVEDTDGMQAELIGPGTWLLVYQGAEAQAITGGSLPQEVVFVVGPNAGSSEPGGIRITTQVQDNGEQGDPGTLIEQALVSFDLQTSFIGGDGEDPATIEEWSQNAFTATEDVTFTLADVMNAEVTQNSTEPNILTVTLTGLPAGTDITGMTRTVIEGVEVWSASTVTMTGGDAQAALDALLAGITITSPANVNSGNTGSPLPFDAQLTTAVVGSAGQDSQTAAVDIPVAPVTDPVDLTVALDGVPELTETATTIPLAITVANPADGANGVIENGNLYLQIDSGQAGLATGELTDALGNVIEPQTGSDISGLPAGLNPAATYYVVPGVTMGDTVQLVYTPDEMEAGAVTVTGWVENSETGSVTLLGDGSATFPVAISNNGVQVTAPPVTGAEAADIDPASQIELTGAGGLDFALIDNDGSEVIETIMLSNLPDGFLVFTGTSAGDASSAPMASNAGGASGLNTWVLYSADDGGSLPGYIAILPPKNWSGTLSDLSLLVTSGETTLTEKRTEEFEMGDITVEPVANGLTLIGTSSFGTEGSIIPLNLNAGVLDASAAVVSPLAPDETPGEAVTLQLTGLGEFASFYIGTTLRSAGVSYDEGSDTYTLTGLSQTDLDALGVLQAAPAAGTVRTITATAWTVDGADTSASATTSFTQNTTRQISTTGADTLLWNGRDINGRAGEDTVRFRLGEDLEGSTLAARLRGIEVLDLQIAGSNAITDLTPDQVRQITSGGNTLKVLGTAEDLVGLDGNWTETAPGLYSGTISSGGAPVTVTLEVTGASVTLPPAPFMMMFADPGEEDGLAFGFAALEAEPEAASTGAEPMDAEEIDMTGMLETGESEDLADLLPPEDPPAETTGPASGGREPAPADLSDPDLLRMTLEDELNASALAEA</sequence>
<dbReference type="InterPro" id="IPR013783">
    <property type="entry name" value="Ig-like_fold"/>
</dbReference>
<feature type="region of interest" description="Disordered" evidence="1">
    <location>
        <begin position="2852"/>
        <end position="2893"/>
    </location>
</feature>
<gene>
    <name evidence="2" type="ORF">JL811_19350</name>
</gene>
<dbReference type="Pfam" id="PF17963">
    <property type="entry name" value="Big_9"/>
    <property type="match status" value="2"/>
</dbReference>
<name>A0A8K0VHM6_9RHOB</name>
<dbReference type="Proteomes" id="UP000648908">
    <property type="component" value="Unassembled WGS sequence"/>
</dbReference>
<reference evidence="2" key="1">
    <citation type="submission" date="2021-01" db="EMBL/GenBank/DDBJ databases">
        <title>Tabrizicola alba sp. nov. a motile alkaliphilic bacterium isolated from a soda lake.</title>
        <authorList>
            <person name="Szuroczki S."/>
            <person name="Abbaszade G."/>
            <person name="Schumann P."/>
            <person name="Toth E."/>
        </authorList>
    </citation>
    <scope>NUCLEOTIDE SEQUENCE</scope>
    <source>
        <strain evidence="2">DMG-N-6</strain>
    </source>
</reference>
<dbReference type="Gene3D" id="2.60.40.10">
    <property type="entry name" value="Immunoglobulins"/>
    <property type="match status" value="1"/>
</dbReference>